<evidence type="ECO:0000313" key="10">
    <source>
        <dbReference type="EMBL" id="CAF0935352.1"/>
    </source>
</evidence>
<protein>
    <recommendedName>
        <fullName evidence="9">NAD(P)(+)--arginine ADP-ribosyltransferase</fullName>
        <ecNumber evidence="9">2.4.2.31</ecNumber>
    </recommendedName>
    <alternativeName>
        <fullName evidence="9">Mono(ADP-ribosyl)transferase</fullName>
    </alternativeName>
</protein>
<evidence type="ECO:0000256" key="6">
    <source>
        <dbReference type="ARBA" id="ARBA00022679"/>
    </source>
</evidence>
<evidence type="ECO:0000256" key="8">
    <source>
        <dbReference type="ARBA" id="ARBA00047597"/>
    </source>
</evidence>
<evidence type="ECO:0000256" key="1">
    <source>
        <dbReference type="ARBA" id="ARBA00004651"/>
    </source>
</evidence>
<gene>
    <name evidence="10" type="ORF">OVA965_LOCUS11352</name>
    <name evidence="11" type="ORF">TMI583_LOCUS11352</name>
</gene>
<dbReference type="Gene3D" id="1.20.58.340">
    <property type="entry name" value="Magnesium transport protein CorA, transmembrane region"/>
    <property type="match status" value="1"/>
</dbReference>
<keyword evidence="4" id="KW-1003">Cell membrane</keyword>
<keyword evidence="6 9" id="KW-0808">Transferase</keyword>
<dbReference type="Proteomes" id="UP000677228">
    <property type="component" value="Unassembled WGS sequence"/>
</dbReference>
<dbReference type="GO" id="GO:0015095">
    <property type="term" value="F:magnesium ion transmembrane transporter activity"/>
    <property type="evidence" value="ECO:0007669"/>
    <property type="project" value="TreeGrafter"/>
</dbReference>
<comment type="catalytic activity">
    <reaction evidence="8 9">
        <text>L-arginyl-[protein] + NAD(+) = N(omega)-(ADP-D-ribosyl)-L-arginyl-[protein] + nicotinamide + H(+)</text>
        <dbReference type="Rhea" id="RHEA:19149"/>
        <dbReference type="Rhea" id="RHEA-COMP:10532"/>
        <dbReference type="Rhea" id="RHEA-COMP:15087"/>
        <dbReference type="ChEBI" id="CHEBI:15378"/>
        <dbReference type="ChEBI" id="CHEBI:17154"/>
        <dbReference type="ChEBI" id="CHEBI:29965"/>
        <dbReference type="ChEBI" id="CHEBI:57540"/>
        <dbReference type="ChEBI" id="CHEBI:142554"/>
        <dbReference type="EC" id="2.4.2.31"/>
    </reaction>
</comment>
<name>A0A8S2I968_9BILA</name>
<accession>A0A8S2I968</accession>
<evidence type="ECO:0000256" key="3">
    <source>
        <dbReference type="ARBA" id="ARBA00022448"/>
    </source>
</evidence>
<keyword evidence="5 9" id="KW-0328">Glycosyltransferase</keyword>
<dbReference type="Pfam" id="PF01544">
    <property type="entry name" value="CorA"/>
    <property type="match status" value="1"/>
</dbReference>
<dbReference type="PROSITE" id="PS51996">
    <property type="entry name" value="TR_MART"/>
    <property type="match status" value="1"/>
</dbReference>
<keyword evidence="9" id="KW-0520">NAD</keyword>
<dbReference type="EC" id="2.4.2.31" evidence="9"/>
<evidence type="ECO:0000256" key="4">
    <source>
        <dbReference type="ARBA" id="ARBA00022475"/>
    </source>
</evidence>
<dbReference type="EMBL" id="CAJOBA010004368">
    <property type="protein sequence ID" value="CAF3711167.1"/>
    <property type="molecule type" value="Genomic_DNA"/>
</dbReference>
<dbReference type="GO" id="GO:0000287">
    <property type="term" value="F:magnesium ion binding"/>
    <property type="evidence" value="ECO:0007669"/>
    <property type="project" value="TreeGrafter"/>
</dbReference>
<keyword evidence="9" id="KW-0521">NADP</keyword>
<sequence>MAAGGVAVQRNARVSDIADEPHRMLMPIRGYDEKPLVSLEEAVKPLVSILPGVQDYVYVAKQRCEEDPADGLSQDESASIILYSMEWEPQEQCLYYVLNATLRAEDRGQLKPWFLYFKLLLTALARLPSTRHFVYRGVKIDLSKQYPAGKTFVWWGFSSCTSSIQVLENKQFLGTTGVRTMFTIDCDSGKDICRHSYYQSEEEILLLAARQFKVVACLQPAPDLHMIQLKEIQSPILLLQPVTLTSLANKTSTGAQKEDKTSVAGHVTKVQIDKSKSEAKEQTKTDLKQNFFMHFNLRGSINRRLTQFGSGAYSLGTLVHFSDPTQSVQLNVLTYDAVSYHELSYKKVDDIPRDIPATQMTWIDVDGVHQQEIIAQLGVRYNIHSLVQTDIPTTEQGTKLDILDDALFLVCKLIFRDNSRSEFILLEQISFYLGENILITFQEAPKDLFDSIKNRIRQDKGRIRKSKVDYLFYSLIDVIVDHYMDVLDTMRMKVDLIDNHLLMRKLKRDTLESICDMKRNLLYLRAIISPLKEIIIKLQKEEETQIMQESTNIYLKNLFDRVVQVNDSIAQMENHLNSFQNDRKKQNTPCLTF</sequence>
<dbReference type="PANTHER" id="PTHR46494:SF1">
    <property type="entry name" value="CORA FAMILY METAL ION TRANSPORTER (EUROFUNG)"/>
    <property type="match status" value="1"/>
</dbReference>
<dbReference type="SUPFAM" id="SSF56399">
    <property type="entry name" value="ADP-ribosylation"/>
    <property type="match status" value="1"/>
</dbReference>
<evidence type="ECO:0000256" key="5">
    <source>
        <dbReference type="ARBA" id="ARBA00022676"/>
    </source>
</evidence>
<dbReference type="AlphaFoldDB" id="A0A8S2I968"/>
<proteinExistence type="inferred from homology"/>
<dbReference type="Gene3D" id="3.90.176.10">
    <property type="entry name" value="Toxin ADP-ribosyltransferase, Chain A, domain 1"/>
    <property type="match status" value="1"/>
</dbReference>
<evidence type="ECO:0000313" key="12">
    <source>
        <dbReference type="Proteomes" id="UP000682733"/>
    </source>
</evidence>
<dbReference type="Pfam" id="PF01129">
    <property type="entry name" value="ART"/>
    <property type="match status" value="1"/>
</dbReference>
<keyword evidence="4" id="KW-0472">Membrane</keyword>
<dbReference type="InterPro" id="IPR002523">
    <property type="entry name" value="MgTranspt_CorA/ZnTranspt_ZntB"/>
</dbReference>
<dbReference type="InterPro" id="IPR045861">
    <property type="entry name" value="CorA_cytoplasmic_dom"/>
</dbReference>
<dbReference type="InterPro" id="IPR000768">
    <property type="entry name" value="ART"/>
</dbReference>
<reference evidence="11" key="1">
    <citation type="submission" date="2021-02" db="EMBL/GenBank/DDBJ databases">
        <authorList>
            <person name="Nowell W R."/>
        </authorList>
    </citation>
    <scope>NUCLEOTIDE SEQUENCE</scope>
</reference>
<comment type="caution">
    <text evidence="11">The sequence shown here is derived from an EMBL/GenBank/DDBJ whole genome shotgun (WGS) entry which is preliminary data.</text>
</comment>
<comment type="subcellular location">
    <subcellularLocation>
        <location evidence="1">Cell membrane</location>
        <topology evidence="1">Multi-pass membrane protein</topology>
    </subcellularLocation>
</comment>
<evidence type="ECO:0000256" key="9">
    <source>
        <dbReference type="RuleBase" id="RU361228"/>
    </source>
</evidence>
<dbReference type="GO" id="GO:0005886">
    <property type="term" value="C:plasma membrane"/>
    <property type="evidence" value="ECO:0007669"/>
    <property type="project" value="UniProtKB-SubCell"/>
</dbReference>
<dbReference type="Gene3D" id="3.30.460.20">
    <property type="entry name" value="CorA soluble domain-like"/>
    <property type="match status" value="1"/>
</dbReference>
<keyword evidence="3" id="KW-0813">Transport</keyword>
<keyword evidence="7" id="KW-0548">Nucleotidyltransferase</keyword>
<dbReference type="Proteomes" id="UP000682733">
    <property type="component" value="Unassembled WGS sequence"/>
</dbReference>
<dbReference type="GO" id="GO:0106274">
    <property type="term" value="F:NAD+-protein-arginine ADP-ribosyltransferase activity"/>
    <property type="evidence" value="ECO:0007669"/>
    <property type="project" value="UniProtKB-EC"/>
</dbReference>
<evidence type="ECO:0000313" key="11">
    <source>
        <dbReference type="EMBL" id="CAF3711167.1"/>
    </source>
</evidence>
<dbReference type="GO" id="GO:0015087">
    <property type="term" value="F:cobalt ion transmembrane transporter activity"/>
    <property type="evidence" value="ECO:0007669"/>
    <property type="project" value="TreeGrafter"/>
</dbReference>
<dbReference type="EMBL" id="CAJNOK010004365">
    <property type="protein sequence ID" value="CAF0935352.1"/>
    <property type="molecule type" value="Genomic_DNA"/>
</dbReference>
<dbReference type="GO" id="GO:0050897">
    <property type="term" value="F:cobalt ion binding"/>
    <property type="evidence" value="ECO:0007669"/>
    <property type="project" value="TreeGrafter"/>
</dbReference>
<evidence type="ECO:0000256" key="7">
    <source>
        <dbReference type="ARBA" id="ARBA00022695"/>
    </source>
</evidence>
<dbReference type="GO" id="GO:0016779">
    <property type="term" value="F:nucleotidyltransferase activity"/>
    <property type="evidence" value="ECO:0007669"/>
    <property type="project" value="UniProtKB-KW"/>
</dbReference>
<evidence type="ECO:0000256" key="2">
    <source>
        <dbReference type="ARBA" id="ARBA00009558"/>
    </source>
</evidence>
<comment type="similarity">
    <text evidence="2 9">Belongs to the Arg-specific ADP-ribosyltransferase family.</text>
</comment>
<dbReference type="SUPFAM" id="SSF143865">
    <property type="entry name" value="CorA soluble domain-like"/>
    <property type="match status" value="1"/>
</dbReference>
<organism evidence="11 12">
    <name type="scientific">Didymodactylos carnosus</name>
    <dbReference type="NCBI Taxonomy" id="1234261"/>
    <lineage>
        <taxon>Eukaryota</taxon>
        <taxon>Metazoa</taxon>
        <taxon>Spiralia</taxon>
        <taxon>Gnathifera</taxon>
        <taxon>Rotifera</taxon>
        <taxon>Eurotatoria</taxon>
        <taxon>Bdelloidea</taxon>
        <taxon>Philodinida</taxon>
        <taxon>Philodinidae</taxon>
        <taxon>Didymodactylos</taxon>
    </lineage>
</organism>
<dbReference type="PANTHER" id="PTHR46494">
    <property type="entry name" value="CORA FAMILY METAL ION TRANSPORTER (EUROFUNG)"/>
    <property type="match status" value="1"/>
</dbReference>